<dbReference type="SMART" id="SM00637">
    <property type="entry name" value="CBD_II"/>
    <property type="match status" value="1"/>
</dbReference>
<protein>
    <submittedName>
        <fullName evidence="3">Secreted cellulose-binding, family II, bacterial type</fullName>
    </submittedName>
</protein>
<comment type="caution">
    <text evidence="3">The sequence shown here is derived from an EMBL/GenBank/DDBJ whole genome shotgun (WGS) entry which is preliminary data.</text>
</comment>
<organism evidence="3 4">
    <name type="scientific">Micromonospora lupini str. Lupac 08</name>
    <dbReference type="NCBI Taxonomy" id="1150864"/>
    <lineage>
        <taxon>Bacteria</taxon>
        <taxon>Bacillati</taxon>
        <taxon>Actinomycetota</taxon>
        <taxon>Actinomycetes</taxon>
        <taxon>Micromonosporales</taxon>
        <taxon>Micromonosporaceae</taxon>
        <taxon>Micromonospora</taxon>
    </lineage>
</organism>
<dbReference type="GO" id="GO:0004553">
    <property type="term" value="F:hydrolase activity, hydrolyzing O-glycosyl compounds"/>
    <property type="evidence" value="ECO:0007669"/>
    <property type="project" value="InterPro"/>
</dbReference>
<reference evidence="4" key="1">
    <citation type="journal article" date="2012" name="J. Bacteriol.">
        <title>Genome Sequence of Micromonospora lupini Lupac 08, Isolated from Root Nodules of Lupinus angustifolius.</title>
        <authorList>
            <person name="Alonso-Vega P."/>
            <person name="Normand P."/>
            <person name="Bacigalupe R."/>
            <person name="Pujic P."/>
            <person name="Lajus A."/>
            <person name="Vallenet D."/>
            <person name="Carro L."/>
            <person name="Coll P."/>
            <person name="Trujillo M.E."/>
        </authorList>
    </citation>
    <scope>NUCLEOTIDE SEQUENCE [LARGE SCALE GENOMIC DNA]</scope>
    <source>
        <strain evidence="4">Lupac 08</strain>
    </source>
</reference>
<dbReference type="InterPro" id="IPR012291">
    <property type="entry name" value="CBM2_carb-bd_dom_sf"/>
</dbReference>
<dbReference type="InterPro" id="IPR001919">
    <property type="entry name" value="CBD2"/>
</dbReference>
<name>I0L214_9ACTN</name>
<feature type="region of interest" description="Disordered" evidence="1">
    <location>
        <begin position="136"/>
        <end position="163"/>
    </location>
</feature>
<dbReference type="GO" id="GO:0005975">
    <property type="term" value="P:carbohydrate metabolic process"/>
    <property type="evidence" value="ECO:0007669"/>
    <property type="project" value="InterPro"/>
</dbReference>
<dbReference type="InterPro" id="IPR008965">
    <property type="entry name" value="CBM2/CBM3_carb-bd_dom_sf"/>
</dbReference>
<keyword evidence="4" id="KW-1185">Reference proteome</keyword>
<dbReference type="eggNOG" id="COG5297">
    <property type="taxonomic scope" value="Bacteria"/>
</dbReference>
<dbReference type="Proteomes" id="UP000003448">
    <property type="component" value="Unassembled WGS sequence"/>
</dbReference>
<feature type="compositionally biased region" description="Pro residues" evidence="1">
    <location>
        <begin position="147"/>
        <end position="159"/>
    </location>
</feature>
<dbReference type="GO" id="GO:0030247">
    <property type="term" value="F:polysaccharide binding"/>
    <property type="evidence" value="ECO:0007669"/>
    <property type="project" value="UniProtKB-UniRule"/>
</dbReference>
<dbReference type="PROSITE" id="PS51173">
    <property type="entry name" value="CBM2"/>
    <property type="match status" value="1"/>
</dbReference>
<dbReference type="EMBL" id="CAIE01000022">
    <property type="protein sequence ID" value="CCH17861.1"/>
    <property type="molecule type" value="Genomic_DNA"/>
</dbReference>
<evidence type="ECO:0000313" key="3">
    <source>
        <dbReference type="EMBL" id="CCH17861.1"/>
    </source>
</evidence>
<feature type="domain" description="CBM2" evidence="2">
    <location>
        <begin position="36"/>
        <end position="142"/>
    </location>
</feature>
<gene>
    <name evidence="3" type="ORF">MILUP08_42792</name>
</gene>
<sequence length="366" mass="37442">MALSRRVALAASWLVAGVGALTALAMISVVPGSASADTVAGGCRATARTDSHWGNGPTSGAVVVVTVTNTATTPATTWSVTWTLADGQRVVNAWNATVSTSGQTVTAVNLAWNGRLAPGASTTFGMQLAGSSSAPALSCSNDAVSPPSSPPVSSSPPGPEDVRVTEADTRTAVTLVLGQTLGVSLPSSYLPLTSTSPALTLVSSSGGYPTGQPLTALFRAVGTGSLDLSTVSDDPCFHTTPPCARPVLQWTVHVNVVPASPAGDVNLTQAANRTTVNLVVGQTLGVSLPANYRPFTSVNPAMALVWTTGGYPTGQQLRVLFRAVGGASFDLYTQTDTACNHDPTPCPSPYQPWTVRINTLYPPPSR</sequence>
<evidence type="ECO:0000313" key="4">
    <source>
        <dbReference type="Proteomes" id="UP000003448"/>
    </source>
</evidence>
<dbReference type="InterPro" id="IPR006311">
    <property type="entry name" value="TAT_signal"/>
</dbReference>
<dbReference type="Gene3D" id="2.60.40.290">
    <property type="match status" value="1"/>
</dbReference>
<dbReference type="Pfam" id="PF00553">
    <property type="entry name" value="CBM_2"/>
    <property type="match status" value="1"/>
</dbReference>
<dbReference type="SUPFAM" id="SSF49384">
    <property type="entry name" value="Carbohydrate-binding domain"/>
    <property type="match status" value="1"/>
</dbReference>
<proteinExistence type="predicted"/>
<dbReference type="STRING" id="1150864.MILUP08_42792"/>
<accession>I0L214</accession>
<dbReference type="AlphaFoldDB" id="I0L214"/>
<evidence type="ECO:0000259" key="2">
    <source>
        <dbReference type="PROSITE" id="PS51173"/>
    </source>
</evidence>
<evidence type="ECO:0000256" key="1">
    <source>
        <dbReference type="SAM" id="MobiDB-lite"/>
    </source>
</evidence>
<dbReference type="PROSITE" id="PS51318">
    <property type="entry name" value="TAT"/>
    <property type="match status" value="1"/>
</dbReference>